<dbReference type="Proteomes" id="UP001176961">
    <property type="component" value="Unassembled WGS sequence"/>
</dbReference>
<feature type="region of interest" description="Disordered" evidence="1">
    <location>
        <begin position="1"/>
        <end position="29"/>
    </location>
</feature>
<proteinExistence type="predicted"/>
<accession>A0AA36DVM9</accession>
<evidence type="ECO:0000313" key="3">
    <source>
        <dbReference type="EMBL" id="CAJ0593857.1"/>
    </source>
</evidence>
<dbReference type="Gene3D" id="3.10.20.90">
    <property type="entry name" value="Phosphatidylinositol 3-kinase Catalytic Subunit, Chain A, domain 1"/>
    <property type="match status" value="3"/>
</dbReference>
<dbReference type="PANTHER" id="PTHR21298">
    <property type="entry name" value="GH01721P"/>
    <property type="match status" value="1"/>
</dbReference>
<dbReference type="PROSITE" id="PS50200">
    <property type="entry name" value="RA"/>
    <property type="match status" value="3"/>
</dbReference>
<dbReference type="Pfam" id="PF00788">
    <property type="entry name" value="RA"/>
    <property type="match status" value="3"/>
</dbReference>
<sequence>MLKYQVRTSSRPSAYGSPSSSTDDTTLTSRSSSLASLNSVDSANSESDWGTLKVYTNNVKACTDYKTIRISTQSTTRSVIETVLSKFKISCRDTNLFELWMEVTTKANGKAVRTILRLDHLARPLELQRCHPSHMSRFMLHMNSEGTLVRVHDHNISPQTMLKYQVRTTSRSSVYGSPSSSTHDTTLTSRSSSLASLSSVDSANSESDWGTLRIYTNNVKACTDYKTIRVSTQSTTRSVIETVLGKFKISCRDTNLFELWMEVTTKASGKAVRTVLRLDHLARPLELQRCHPSNMSRFMLHMNSEGTLVRVHDHSISPQSNYKSLLLAEETTCREVVDILLCMNRKEPDGDYALFLTSPEDEAQIPSEVPLMPIALMCQPYHKIVIRPVDTV</sequence>
<dbReference type="GO" id="GO:0007165">
    <property type="term" value="P:signal transduction"/>
    <property type="evidence" value="ECO:0007669"/>
    <property type="project" value="InterPro"/>
</dbReference>
<dbReference type="EMBL" id="CATQJL010000112">
    <property type="protein sequence ID" value="CAJ0593857.1"/>
    <property type="molecule type" value="Genomic_DNA"/>
</dbReference>
<feature type="domain" description="Ras-associating" evidence="2">
    <location>
        <begin position="309"/>
        <end position="391"/>
    </location>
</feature>
<dbReference type="InterPro" id="IPR029071">
    <property type="entry name" value="Ubiquitin-like_domsf"/>
</dbReference>
<evidence type="ECO:0000256" key="1">
    <source>
        <dbReference type="SAM" id="MobiDB-lite"/>
    </source>
</evidence>
<comment type="caution">
    <text evidence="3">The sequence shown here is derived from an EMBL/GenBank/DDBJ whole genome shotgun (WGS) entry which is preliminary data.</text>
</comment>
<gene>
    <name evidence="3" type="ORF">CYNAS_LOCUS5840</name>
</gene>
<dbReference type="PANTHER" id="PTHR21298:SF2">
    <property type="entry name" value="GH01721P"/>
    <property type="match status" value="1"/>
</dbReference>
<reference evidence="3" key="1">
    <citation type="submission" date="2023-07" db="EMBL/GenBank/DDBJ databases">
        <authorList>
            <consortium name="CYATHOMIX"/>
        </authorList>
    </citation>
    <scope>NUCLEOTIDE SEQUENCE</scope>
    <source>
        <strain evidence="3">N/A</strain>
    </source>
</reference>
<organism evidence="3 4">
    <name type="scientific">Cylicocyclus nassatus</name>
    <name type="common">Nematode worm</name>
    <dbReference type="NCBI Taxonomy" id="53992"/>
    <lineage>
        <taxon>Eukaryota</taxon>
        <taxon>Metazoa</taxon>
        <taxon>Ecdysozoa</taxon>
        <taxon>Nematoda</taxon>
        <taxon>Chromadorea</taxon>
        <taxon>Rhabditida</taxon>
        <taxon>Rhabditina</taxon>
        <taxon>Rhabditomorpha</taxon>
        <taxon>Strongyloidea</taxon>
        <taxon>Strongylidae</taxon>
        <taxon>Cylicocyclus</taxon>
    </lineage>
</organism>
<feature type="domain" description="Ras-associating" evidence="2">
    <location>
        <begin position="210"/>
        <end position="305"/>
    </location>
</feature>
<name>A0AA36DVM9_CYLNA</name>
<dbReference type="AlphaFoldDB" id="A0AA36DVM9"/>
<dbReference type="CDD" id="cd17043">
    <property type="entry name" value="RA"/>
    <property type="match status" value="3"/>
</dbReference>
<dbReference type="GO" id="GO:0045743">
    <property type="term" value="P:positive regulation of fibroblast growth factor receptor signaling pathway"/>
    <property type="evidence" value="ECO:0007669"/>
    <property type="project" value="TreeGrafter"/>
</dbReference>
<dbReference type="SUPFAM" id="SSF54236">
    <property type="entry name" value="Ubiquitin-like"/>
    <property type="match status" value="3"/>
</dbReference>
<evidence type="ECO:0000259" key="2">
    <source>
        <dbReference type="PROSITE" id="PS50200"/>
    </source>
</evidence>
<feature type="compositionally biased region" description="Low complexity" evidence="1">
    <location>
        <begin position="9"/>
        <end position="29"/>
    </location>
</feature>
<evidence type="ECO:0000313" key="4">
    <source>
        <dbReference type="Proteomes" id="UP001176961"/>
    </source>
</evidence>
<dbReference type="GO" id="GO:0045742">
    <property type="term" value="P:positive regulation of epidermal growth factor receptor signaling pathway"/>
    <property type="evidence" value="ECO:0007669"/>
    <property type="project" value="TreeGrafter"/>
</dbReference>
<dbReference type="InterPro" id="IPR000159">
    <property type="entry name" value="RA_dom"/>
</dbReference>
<feature type="domain" description="Ras-associating" evidence="2">
    <location>
        <begin position="50"/>
        <end position="145"/>
    </location>
</feature>
<keyword evidence="4" id="KW-1185">Reference proteome</keyword>
<dbReference type="SMART" id="SM00314">
    <property type="entry name" value="RA"/>
    <property type="match status" value="3"/>
</dbReference>
<protein>
    <recommendedName>
        <fullName evidence="2">Ras-associating domain-containing protein</fullName>
    </recommendedName>
</protein>